<gene>
    <name evidence="1" type="ORF">EVB55_076</name>
</gene>
<keyword evidence="2" id="KW-1185">Reference proteome</keyword>
<dbReference type="EMBL" id="MN988486">
    <property type="protein sequence ID" value="QIG68011.1"/>
    <property type="molecule type" value="Genomic_DNA"/>
</dbReference>
<sequence length="96" mass="11148">MRSEQMAKLTTLENSIVDYSDPRPYGIAPGQIWKSNSSYFGDLKILHVQRRSKEMLVVALDLRYDEVRSISAYNIARTGIYSRSYSRSNSRETFFN</sequence>
<dbReference type="Proteomes" id="UP000605518">
    <property type="component" value="Segment"/>
</dbReference>
<reference evidence="1" key="1">
    <citation type="submission" date="2020-01" db="EMBL/GenBank/DDBJ databases">
        <title>Patterns of diversity and host range of bacteriophage communities associated with bean-nodulatin bacteria.</title>
        <authorList>
            <person name="Vann Cauwenberghe J."/>
            <person name="Santamaria R.I."/>
            <person name="Bustos P."/>
            <person name="Juarez S."/>
            <person name="Gonzalez V."/>
        </authorList>
    </citation>
    <scope>NUCLEOTIDE SEQUENCE</scope>
</reference>
<accession>A0A7S5R337</accession>
<evidence type="ECO:0000313" key="2">
    <source>
        <dbReference type="Proteomes" id="UP000605518"/>
    </source>
</evidence>
<protein>
    <submittedName>
        <fullName evidence="1">Uncharacterized protein</fullName>
    </submittedName>
</protein>
<proteinExistence type="predicted"/>
<organism evidence="1 2">
    <name type="scientific">Rhizobium phage RHph_Y68</name>
    <dbReference type="NCBI Taxonomy" id="2509787"/>
    <lineage>
        <taxon>Viruses</taxon>
        <taxon>Duplodnaviria</taxon>
        <taxon>Heunggongvirae</taxon>
        <taxon>Uroviricota</taxon>
        <taxon>Caudoviricetes</taxon>
        <taxon>Pootjesviridae</taxon>
        <taxon>Staniewskivirinae</taxon>
        <taxon>Trinifflemingvirus</taxon>
        <taxon>Trinifflemingvirus Y68</taxon>
    </lineage>
</organism>
<name>A0A7S5R337_9CAUD</name>
<evidence type="ECO:0000313" key="1">
    <source>
        <dbReference type="EMBL" id="QIG68011.1"/>
    </source>
</evidence>